<reference evidence="1 2" key="1">
    <citation type="submission" date="2011-02" db="EMBL/GenBank/DDBJ databases">
        <authorList>
            <person name="Weinstock G."/>
            <person name="Sodergren E."/>
            <person name="Clifton S."/>
            <person name="Fulton L."/>
            <person name="Fulton B."/>
            <person name="Courtney L."/>
            <person name="Fronick C."/>
            <person name="Harrison M."/>
            <person name="Strong C."/>
            <person name="Farmer C."/>
            <person name="Delahaunty K."/>
            <person name="Markovic C."/>
            <person name="Hall O."/>
            <person name="Minx P."/>
            <person name="Tomlinson C."/>
            <person name="Mitreva M."/>
            <person name="Hou S."/>
            <person name="Chen J."/>
            <person name="Wollam A."/>
            <person name="Pepin K.H."/>
            <person name="Johnson M."/>
            <person name="Bhonagiri V."/>
            <person name="Zhang X."/>
            <person name="Suruliraj S."/>
            <person name="Warren W."/>
            <person name="Chinwalla A."/>
            <person name="Mardis E.R."/>
            <person name="Wilson R.K."/>
        </authorList>
    </citation>
    <scope>NUCLEOTIDE SEQUENCE [LARGE SCALE GENOMIC DNA]</scope>
    <source>
        <strain evidence="1 2">YIT 11859</strain>
    </source>
</reference>
<organism evidence="1 2">
    <name type="scientific">Parasutterella excrementihominis YIT 11859</name>
    <dbReference type="NCBI Taxonomy" id="762966"/>
    <lineage>
        <taxon>Bacteria</taxon>
        <taxon>Pseudomonadati</taxon>
        <taxon>Pseudomonadota</taxon>
        <taxon>Betaproteobacteria</taxon>
        <taxon>Burkholderiales</taxon>
        <taxon>Sutterellaceae</taxon>
        <taxon>Parasutterella</taxon>
    </lineage>
</organism>
<accession>F3QHM4</accession>
<keyword evidence="2" id="KW-1185">Reference proteome</keyword>
<dbReference type="Proteomes" id="UP000005156">
    <property type="component" value="Unassembled WGS sequence"/>
</dbReference>
<dbReference type="HOGENOM" id="CLU_036380_0_0_4"/>
<dbReference type="RefSeq" id="WP_008863487.1">
    <property type="nucleotide sequence ID" value="NZ_GL883681.1"/>
</dbReference>
<sequence>MSTQVFVLELPIKDSDDVVRFLNRKFDFALSLYNATLHTALGRLERMRNSREWREAILLPKGKERSRKLAEIRFSFGLTEFSLGKIANGHRNGAKRFVRKTDPGAKRVKNECILGVEVAEAIGSRVWRSVERYLFGKGGRPRFKSRGRGLHSLENKSNHANIIWHPKEKAFAWNRRRIPVEISSSEYLREALSDPADPSKPRKFKYCRVCRRRIRGRRRYFLQLILEGHPPVRYIPGPKEKWVGIDPGPAKIACVSEDGVFLIPSSPASLNDHSIEKRRLAQLMHRSLKATNPDNFEASGAIKKGAVWNCSNRFKKLVNQRNEIFRIETAARKTDHRRIANIIIQMGGTIKCEKNSYQSFQENFGKSVRKHGTGDLIQCLRRKAESADNADFIELNAYRCRLSQFNHVDGSYIKKTLKQRWTRISNTVVQRDAYSAFLAMCVIENRHDPRLLREKWPSVETLLRRAGLARDYNPAKDFDLSRSAIEPVFAAAFRQSGMHARIICAFGDSRSENVLGHPRRTNRKQIK</sequence>
<dbReference type="eggNOG" id="COG0675">
    <property type="taxonomic scope" value="Bacteria"/>
</dbReference>
<dbReference type="OrthoDB" id="9154102at2"/>
<name>F3QHM4_9BURK</name>
<protein>
    <submittedName>
        <fullName evidence="1">Conserved domain protein</fullName>
    </submittedName>
</protein>
<evidence type="ECO:0000313" key="2">
    <source>
        <dbReference type="Proteomes" id="UP000005156"/>
    </source>
</evidence>
<proteinExistence type="predicted"/>
<dbReference type="AlphaFoldDB" id="F3QHM4"/>
<gene>
    <name evidence="1" type="ORF">HMPREF9439_00421</name>
</gene>
<dbReference type="EMBL" id="AFBP01000008">
    <property type="protein sequence ID" value="EGG57131.1"/>
    <property type="molecule type" value="Genomic_DNA"/>
</dbReference>
<evidence type="ECO:0000313" key="1">
    <source>
        <dbReference type="EMBL" id="EGG57131.1"/>
    </source>
</evidence>
<comment type="caution">
    <text evidence="1">The sequence shown here is derived from an EMBL/GenBank/DDBJ whole genome shotgun (WGS) entry which is preliminary data.</text>
</comment>
<dbReference type="GeneID" id="43347947"/>